<name>A0A4Y9YXY6_9AGAM</name>
<dbReference type="GO" id="GO:0060261">
    <property type="term" value="P:positive regulation of transcription initiation by RNA polymerase II"/>
    <property type="evidence" value="ECO:0007669"/>
    <property type="project" value="InterPro"/>
</dbReference>
<proteinExistence type="inferred from homology"/>
<keyword evidence="5" id="KW-0804">Transcription</keyword>
<dbReference type="GO" id="GO:0003677">
    <property type="term" value="F:DNA binding"/>
    <property type="evidence" value="ECO:0007669"/>
    <property type="project" value="UniProtKB-KW"/>
</dbReference>
<organism evidence="9 10">
    <name type="scientific">Dentipellis fragilis</name>
    <dbReference type="NCBI Taxonomy" id="205917"/>
    <lineage>
        <taxon>Eukaryota</taxon>
        <taxon>Fungi</taxon>
        <taxon>Dikarya</taxon>
        <taxon>Basidiomycota</taxon>
        <taxon>Agaricomycotina</taxon>
        <taxon>Agaricomycetes</taxon>
        <taxon>Russulales</taxon>
        <taxon>Hericiaceae</taxon>
        <taxon>Dentipellis</taxon>
    </lineage>
</organism>
<sequence>MQTRLVNPTTTSPSSSHPPSSKMAPKSKRKSDADIESKAGGSKTVKKPKISDFEEGEESSGDEQIPLSKRVSSKKDAPSEPKEDEEESKVMIRTNNEGDRYIDLGKKKRVTVRKFKGNVLIDIREYWGDEGDEKPGKKGISLSGDQWKSLTEAAEAVDMILAKMK</sequence>
<dbReference type="InterPro" id="IPR003173">
    <property type="entry name" value="PC4_C"/>
</dbReference>
<evidence type="ECO:0000259" key="8">
    <source>
        <dbReference type="Pfam" id="PF02229"/>
    </source>
</evidence>
<dbReference type="Pfam" id="PF02229">
    <property type="entry name" value="PC4"/>
    <property type="match status" value="1"/>
</dbReference>
<evidence type="ECO:0000256" key="3">
    <source>
        <dbReference type="ARBA" id="ARBA00023015"/>
    </source>
</evidence>
<evidence type="ECO:0000313" key="9">
    <source>
        <dbReference type="EMBL" id="TFY67225.1"/>
    </source>
</evidence>
<evidence type="ECO:0000256" key="7">
    <source>
        <dbReference type="SAM" id="MobiDB-lite"/>
    </source>
</evidence>
<evidence type="ECO:0000256" key="6">
    <source>
        <dbReference type="ARBA" id="ARBA00023242"/>
    </source>
</evidence>
<dbReference type="OrthoDB" id="2505440at2759"/>
<feature type="domain" description="Transcriptional coactivator p15 (PC4) C-terminal" evidence="8">
    <location>
        <begin position="103"/>
        <end position="153"/>
    </location>
</feature>
<comment type="similarity">
    <text evidence="2">Belongs to the transcriptional coactivator PC4 family.</text>
</comment>
<comment type="subcellular location">
    <subcellularLocation>
        <location evidence="1">Nucleus</location>
    </subcellularLocation>
</comment>
<dbReference type="Gene3D" id="2.30.31.10">
    <property type="entry name" value="Transcriptional Coactivator Pc4, Chain A"/>
    <property type="match status" value="1"/>
</dbReference>
<dbReference type="AlphaFoldDB" id="A0A4Y9YXY6"/>
<keyword evidence="3" id="KW-0805">Transcription regulation</keyword>
<evidence type="ECO:0000256" key="4">
    <source>
        <dbReference type="ARBA" id="ARBA00023125"/>
    </source>
</evidence>
<dbReference type="STRING" id="205917.A0A4Y9YXY6"/>
<accession>A0A4Y9YXY6</accession>
<gene>
    <name evidence="9" type="ORF">EVG20_g4019</name>
</gene>
<protein>
    <recommendedName>
        <fullName evidence="8">Transcriptional coactivator p15 (PC4) C-terminal domain-containing protein</fullName>
    </recommendedName>
</protein>
<evidence type="ECO:0000313" key="10">
    <source>
        <dbReference type="Proteomes" id="UP000298327"/>
    </source>
</evidence>
<dbReference type="GO" id="GO:0003713">
    <property type="term" value="F:transcription coactivator activity"/>
    <property type="evidence" value="ECO:0007669"/>
    <property type="project" value="InterPro"/>
</dbReference>
<evidence type="ECO:0000256" key="2">
    <source>
        <dbReference type="ARBA" id="ARBA00009001"/>
    </source>
</evidence>
<feature type="region of interest" description="Disordered" evidence="7">
    <location>
        <begin position="1"/>
        <end position="95"/>
    </location>
</feature>
<dbReference type="SUPFAM" id="SSF54447">
    <property type="entry name" value="ssDNA-binding transcriptional regulator domain"/>
    <property type="match status" value="1"/>
</dbReference>
<evidence type="ECO:0000256" key="1">
    <source>
        <dbReference type="ARBA" id="ARBA00004123"/>
    </source>
</evidence>
<evidence type="ECO:0000256" key="5">
    <source>
        <dbReference type="ARBA" id="ARBA00023163"/>
    </source>
</evidence>
<dbReference type="EMBL" id="SEOQ01000196">
    <property type="protein sequence ID" value="TFY67225.1"/>
    <property type="molecule type" value="Genomic_DNA"/>
</dbReference>
<keyword evidence="10" id="KW-1185">Reference proteome</keyword>
<feature type="compositionally biased region" description="Low complexity" evidence="7">
    <location>
        <begin position="12"/>
        <end position="24"/>
    </location>
</feature>
<dbReference type="Proteomes" id="UP000298327">
    <property type="component" value="Unassembled WGS sequence"/>
</dbReference>
<comment type="caution">
    <text evidence="9">The sequence shown here is derived from an EMBL/GenBank/DDBJ whole genome shotgun (WGS) entry which is preliminary data.</text>
</comment>
<keyword evidence="6" id="KW-0539">Nucleus</keyword>
<feature type="compositionally biased region" description="Polar residues" evidence="7">
    <location>
        <begin position="1"/>
        <end position="11"/>
    </location>
</feature>
<dbReference type="InterPro" id="IPR009044">
    <property type="entry name" value="ssDNA-bd_transcriptional_reg"/>
</dbReference>
<dbReference type="InterPro" id="IPR045125">
    <property type="entry name" value="Sub1/Tcp4-like"/>
</dbReference>
<reference evidence="9 10" key="1">
    <citation type="submission" date="2019-02" db="EMBL/GenBank/DDBJ databases">
        <title>Genome sequencing of the rare red list fungi Dentipellis fragilis.</title>
        <authorList>
            <person name="Buettner E."/>
            <person name="Kellner H."/>
        </authorList>
    </citation>
    <scope>NUCLEOTIDE SEQUENCE [LARGE SCALE GENOMIC DNA]</scope>
    <source>
        <strain evidence="9 10">DSM 105465</strain>
    </source>
</reference>
<dbReference type="PANTHER" id="PTHR13215">
    <property type="entry name" value="RNA POLYMERASE II TRANSCRIPTIONAL COACTIVATOR"/>
    <property type="match status" value="1"/>
</dbReference>
<dbReference type="GO" id="GO:0005634">
    <property type="term" value="C:nucleus"/>
    <property type="evidence" value="ECO:0007669"/>
    <property type="project" value="UniProtKB-SubCell"/>
</dbReference>
<keyword evidence="4" id="KW-0238">DNA-binding</keyword>